<dbReference type="InterPro" id="IPR031259">
    <property type="entry name" value="ILBP"/>
</dbReference>
<dbReference type="InterPro" id="IPR000463">
    <property type="entry name" value="Fatty_acid-bd"/>
</dbReference>
<protein>
    <recommendedName>
        <fullName evidence="3">Cytosolic fatty-acid binding proteins domain-containing protein</fullName>
    </recommendedName>
</protein>
<dbReference type="OrthoDB" id="412780at2759"/>
<evidence type="ECO:0000256" key="2">
    <source>
        <dbReference type="RuleBase" id="RU003696"/>
    </source>
</evidence>
<evidence type="ECO:0000313" key="5">
    <source>
        <dbReference type="Proteomes" id="UP000887568"/>
    </source>
</evidence>
<dbReference type="GeneID" id="119743540"/>
<dbReference type="Proteomes" id="UP000887568">
    <property type="component" value="Unplaced"/>
</dbReference>
<dbReference type="EnsemblMetazoa" id="XM_038219966.1">
    <property type="protein sequence ID" value="XP_038075894.1"/>
    <property type="gene ID" value="LOC119743540"/>
</dbReference>
<proteinExistence type="inferred from homology"/>
<organism evidence="4 5">
    <name type="scientific">Patiria miniata</name>
    <name type="common">Bat star</name>
    <name type="synonym">Asterina miniata</name>
    <dbReference type="NCBI Taxonomy" id="46514"/>
    <lineage>
        <taxon>Eukaryota</taxon>
        <taxon>Metazoa</taxon>
        <taxon>Echinodermata</taxon>
        <taxon>Eleutherozoa</taxon>
        <taxon>Asterozoa</taxon>
        <taxon>Asteroidea</taxon>
        <taxon>Valvatacea</taxon>
        <taxon>Valvatida</taxon>
        <taxon>Asterinidae</taxon>
        <taxon>Patiria</taxon>
    </lineage>
</organism>
<dbReference type="Gene3D" id="2.40.128.20">
    <property type="match status" value="1"/>
</dbReference>
<evidence type="ECO:0000256" key="1">
    <source>
        <dbReference type="ARBA" id="ARBA00008390"/>
    </source>
</evidence>
<dbReference type="OMA" id="VIRKLMW"/>
<dbReference type="CDD" id="cd00742">
    <property type="entry name" value="FABP"/>
    <property type="match status" value="1"/>
</dbReference>
<sequence>MAGETTAPAVDLSGKWQLDRNENFDEFLKAAGFAWITRKLINSVTTVLEIGQDGDRFTISTNTPVGVRVTSFTLGRAYPETNPMFGDGEHRVLAEWEGAKLVQRVVPDTASIGDVDEVPRTFEREIVNGELVVTIRRGDVATKRYFKKL</sequence>
<keyword evidence="5" id="KW-1185">Reference proteome</keyword>
<dbReference type="PROSITE" id="PS00214">
    <property type="entry name" value="FABP"/>
    <property type="match status" value="1"/>
</dbReference>
<comment type="similarity">
    <text evidence="1 2">Belongs to the calycin superfamily. Fatty-acid binding protein (FABP) family.</text>
</comment>
<accession>A0A914BIG9</accession>
<dbReference type="InterPro" id="IPR012674">
    <property type="entry name" value="Calycin"/>
</dbReference>
<dbReference type="GO" id="GO:0008289">
    <property type="term" value="F:lipid binding"/>
    <property type="evidence" value="ECO:0007669"/>
    <property type="project" value="InterPro"/>
</dbReference>
<dbReference type="Pfam" id="PF00061">
    <property type="entry name" value="Lipocalin"/>
    <property type="match status" value="1"/>
</dbReference>
<dbReference type="PRINTS" id="PR00178">
    <property type="entry name" value="FATTYACIDBP"/>
</dbReference>
<evidence type="ECO:0000313" key="4">
    <source>
        <dbReference type="EnsemblMetazoa" id="XP_038075894.1"/>
    </source>
</evidence>
<name>A0A914BIG9_PATMI</name>
<dbReference type="SUPFAM" id="SSF50814">
    <property type="entry name" value="Lipocalins"/>
    <property type="match status" value="1"/>
</dbReference>
<dbReference type="RefSeq" id="XP_038075894.1">
    <property type="nucleotide sequence ID" value="XM_038219966.1"/>
</dbReference>
<dbReference type="AlphaFoldDB" id="A0A914BIG9"/>
<feature type="domain" description="Cytosolic fatty-acid binding proteins" evidence="3">
    <location>
        <begin position="14"/>
        <end position="31"/>
    </location>
</feature>
<dbReference type="InterPro" id="IPR000566">
    <property type="entry name" value="Lipocln_cytosolic_FA-bd_dom"/>
</dbReference>
<dbReference type="PANTHER" id="PTHR11955">
    <property type="entry name" value="FATTY ACID BINDING PROTEIN"/>
    <property type="match status" value="1"/>
</dbReference>
<reference evidence="4" key="1">
    <citation type="submission" date="2022-11" db="UniProtKB">
        <authorList>
            <consortium name="EnsemblMetazoa"/>
        </authorList>
    </citation>
    <scope>IDENTIFICATION</scope>
</reference>
<evidence type="ECO:0000259" key="3">
    <source>
        <dbReference type="PROSITE" id="PS00214"/>
    </source>
</evidence>
<keyword evidence="2" id="KW-0813">Transport</keyword>